<evidence type="ECO:0000256" key="7">
    <source>
        <dbReference type="SAM" id="Phobius"/>
    </source>
</evidence>
<feature type="transmembrane region" description="Helical" evidence="7">
    <location>
        <begin position="405"/>
        <end position="426"/>
    </location>
</feature>
<proteinExistence type="inferred from homology"/>
<dbReference type="GO" id="GO:0008137">
    <property type="term" value="F:NADH dehydrogenase (ubiquinone) activity"/>
    <property type="evidence" value="ECO:0007669"/>
    <property type="project" value="InterPro"/>
</dbReference>
<dbReference type="Pfam" id="PF00361">
    <property type="entry name" value="Proton_antipo_M"/>
    <property type="match status" value="1"/>
</dbReference>
<evidence type="ECO:0000256" key="3">
    <source>
        <dbReference type="ARBA" id="ARBA00022692"/>
    </source>
</evidence>
<dbReference type="NCBIfam" id="TIGR01972">
    <property type="entry name" value="NDH_I_M"/>
    <property type="match status" value="1"/>
</dbReference>
<feature type="domain" description="NADH:quinone oxidoreductase/Mrp antiporter transmembrane" evidence="8">
    <location>
        <begin position="125"/>
        <end position="417"/>
    </location>
</feature>
<protein>
    <submittedName>
        <fullName evidence="9">NADH-quinone oxidoreductase subunit M</fullName>
        <ecNumber evidence="9">1.6.5.11</ecNumber>
    </submittedName>
</protein>
<dbReference type="GO" id="GO:0012505">
    <property type="term" value="C:endomembrane system"/>
    <property type="evidence" value="ECO:0007669"/>
    <property type="project" value="UniProtKB-SubCell"/>
</dbReference>
<dbReference type="STRING" id="544718.AAX25_00205"/>
<dbReference type="RefSeq" id="WP_066185837.1">
    <property type="nucleotide sequence ID" value="NZ_LCUJ01000002.1"/>
</dbReference>
<dbReference type="AlphaFoldDB" id="A0A1C0B8A1"/>
<keyword evidence="4 7" id="KW-1133">Transmembrane helix</keyword>
<comment type="subcellular location">
    <subcellularLocation>
        <location evidence="1">Endomembrane system</location>
        <topology evidence="1">Multi-pass membrane protein</topology>
    </subcellularLocation>
    <subcellularLocation>
        <location evidence="6">Membrane</location>
        <topology evidence="6">Multi-pass membrane protein</topology>
    </subcellularLocation>
</comment>
<feature type="transmembrane region" description="Helical" evidence="7">
    <location>
        <begin position="453"/>
        <end position="470"/>
    </location>
</feature>
<keyword evidence="3 6" id="KW-0812">Transmembrane</keyword>
<feature type="transmembrane region" description="Helical" evidence="7">
    <location>
        <begin position="328"/>
        <end position="350"/>
    </location>
</feature>
<dbReference type="GO" id="GO:0042773">
    <property type="term" value="P:ATP synthesis coupled electron transport"/>
    <property type="evidence" value="ECO:0007669"/>
    <property type="project" value="InterPro"/>
</dbReference>
<feature type="transmembrane region" description="Helical" evidence="7">
    <location>
        <begin position="132"/>
        <end position="151"/>
    </location>
</feature>
<dbReference type="OrthoDB" id="9805769at2"/>
<dbReference type="GO" id="GO:0016020">
    <property type="term" value="C:membrane"/>
    <property type="evidence" value="ECO:0007669"/>
    <property type="project" value="UniProtKB-SubCell"/>
</dbReference>
<dbReference type="PANTHER" id="PTHR43507:SF1">
    <property type="entry name" value="NADH-UBIQUINONE OXIDOREDUCTASE CHAIN 4"/>
    <property type="match status" value="1"/>
</dbReference>
<dbReference type="InterPro" id="IPR010227">
    <property type="entry name" value="NADH_Q_OxRdtase_chainM/4"/>
</dbReference>
<name>A0A1C0B8A1_9BACT</name>
<comment type="caution">
    <text evidence="9">The sequence shown here is derived from an EMBL/GenBank/DDBJ whole genome shotgun (WGS) entry which is preliminary data.</text>
</comment>
<evidence type="ECO:0000256" key="5">
    <source>
        <dbReference type="ARBA" id="ARBA00023136"/>
    </source>
</evidence>
<evidence type="ECO:0000313" key="10">
    <source>
        <dbReference type="Proteomes" id="UP000093281"/>
    </source>
</evidence>
<reference evidence="10" key="1">
    <citation type="submission" date="2015-05" db="EMBL/GenBank/DDBJ databases">
        <authorList>
            <person name="Rovetto F."/>
            <person name="Cocolin L."/>
            <person name="Illeghems K."/>
            <person name="Van Nieuwerburgh F."/>
            <person name="Houf K."/>
        </authorList>
    </citation>
    <scope>NUCLEOTIDE SEQUENCE [LARGE SCALE GENOMIC DNA]</scope>
    <source>
        <strain evidence="10">DU22</strain>
    </source>
</reference>
<feature type="transmembrane region" description="Helical" evidence="7">
    <location>
        <begin position="6"/>
        <end position="23"/>
    </location>
</feature>
<evidence type="ECO:0000259" key="8">
    <source>
        <dbReference type="Pfam" id="PF00361"/>
    </source>
</evidence>
<evidence type="ECO:0000256" key="1">
    <source>
        <dbReference type="ARBA" id="ARBA00004127"/>
    </source>
</evidence>
<dbReference type="PRINTS" id="PR01437">
    <property type="entry name" value="NUOXDRDTASE4"/>
</dbReference>
<feature type="transmembrane region" description="Helical" evidence="7">
    <location>
        <begin position="209"/>
        <end position="232"/>
    </location>
</feature>
<evidence type="ECO:0000313" key="9">
    <source>
        <dbReference type="EMBL" id="OCL99824.1"/>
    </source>
</evidence>
<dbReference type="InterPro" id="IPR003918">
    <property type="entry name" value="NADH_UbQ_OxRdtase"/>
</dbReference>
<gene>
    <name evidence="9" type="primary">nuoM</name>
    <name evidence="9" type="ORF">AAX29_00874</name>
</gene>
<feature type="transmembrane region" description="Helical" evidence="7">
    <location>
        <begin position="30"/>
        <end position="50"/>
    </location>
</feature>
<evidence type="ECO:0000256" key="4">
    <source>
        <dbReference type="ARBA" id="ARBA00022989"/>
    </source>
</evidence>
<keyword evidence="5 7" id="KW-0472">Membrane</keyword>
<evidence type="ECO:0000256" key="6">
    <source>
        <dbReference type="RuleBase" id="RU000320"/>
    </source>
</evidence>
<sequence length="495" mass="55265">MSADILSFIIFLPAVVAIGLLITTRDVNTIRNIAFLTTTVILALVLKIYIDFEPSAGMQYVTNVAWIETYGINYYIGLDGFSLTILMMIAILIPTAYLLLWEGKTKGYWINMLLVQSGVTGALLSLDVILFYFFWEVMLLPVFLMIGQYGFGDKIFTTLKVTVYTMAGSLLMLVAIIFLAVAYHNEFGVWSFAYDNLMMVKELDNSTRVWLFLAFLAAFAIKIPLFPLHTWIMSTYKNAPTGAVFLLSSIMAKLGVYAVIRFLIPLFPDVYVEYSTYFVMLGLFGLVYFGIAALMQDDIKRMFAYSSASHLSFIAAGIFSLNSYGINGALYLIIAHAIATGALFLLVGVLQEQTGFKTIKDLGGIAKKAPIFTFVFAVMLFANVGLPGTNGFVSELLIIFGVFNFNIYLGIIAALSVIIGASYMLWMFQRAILQDRPEGSVELKMRDLKIKEIIGLIPWVVLVFVMGFYPEVFIDKFEPTVTHYLEDILQIGATK</sequence>
<accession>A0A1C0B8A1</accession>
<feature type="transmembrane region" description="Helical" evidence="7">
    <location>
        <begin position="80"/>
        <end position="101"/>
    </location>
</feature>
<feature type="transmembrane region" description="Helical" evidence="7">
    <location>
        <begin position="244"/>
        <end position="264"/>
    </location>
</feature>
<feature type="transmembrane region" description="Helical" evidence="7">
    <location>
        <begin position="108"/>
        <end position="126"/>
    </location>
</feature>
<evidence type="ECO:0000256" key="2">
    <source>
        <dbReference type="ARBA" id="ARBA00009025"/>
    </source>
</evidence>
<feature type="transmembrane region" description="Helical" evidence="7">
    <location>
        <begin position="163"/>
        <end position="183"/>
    </location>
</feature>
<dbReference type="InterPro" id="IPR001750">
    <property type="entry name" value="ND/Mrp_TM"/>
</dbReference>
<dbReference type="GO" id="GO:0003954">
    <property type="term" value="F:NADH dehydrogenase activity"/>
    <property type="evidence" value="ECO:0007669"/>
    <property type="project" value="TreeGrafter"/>
</dbReference>
<keyword evidence="9" id="KW-0560">Oxidoreductase</keyword>
<dbReference type="Proteomes" id="UP000093281">
    <property type="component" value="Unassembled WGS sequence"/>
</dbReference>
<organism evidence="9 10">
    <name type="scientific">Aliarcobacter thereius</name>
    <dbReference type="NCBI Taxonomy" id="544718"/>
    <lineage>
        <taxon>Bacteria</taxon>
        <taxon>Pseudomonadati</taxon>
        <taxon>Campylobacterota</taxon>
        <taxon>Epsilonproteobacteria</taxon>
        <taxon>Campylobacterales</taxon>
        <taxon>Arcobacteraceae</taxon>
        <taxon>Aliarcobacter</taxon>
    </lineage>
</organism>
<dbReference type="EC" id="1.6.5.11" evidence="9"/>
<dbReference type="PANTHER" id="PTHR43507">
    <property type="entry name" value="NADH-UBIQUINONE OXIDOREDUCTASE CHAIN 4"/>
    <property type="match status" value="1"/>
</dbReference>
<dbReference type="GO" id="GO:0048039">
    <property type="term" value="F:ubiquinone binding"/>
    <property type="evidence" value="ECO:0007669"/>
    <property type="project" value="TreeGrafter"/>
</dbReference>
<comment type="similarity">
    <text evidence="2">Belongs to the complex I subunit 4 family.</text>
</comment>
<dbReference type="EMBL" id="LCUJ01000002">
    <property type="protein sequence ID" value="OCL99824.1"/>
    <property type="molecule type" value="Genomic_DNA"/>
</dbReference>
<dbReference type="PATRIC" id="fig|544718.51.peg.854"/>
<dbReference type="GO" id="GO:0015990">
    <property type="term" value="P:electron transport coupled proton transport"/>
    <property type="evidence" value="ECO:0007669"/>
    <property type="project" value="TreeGrafter"/>
</dbReference>
<feature type="transmembrane region" description="Helical" evidence="7">
    <location>
        <begin position="302"/>
        <end position="322"/>
    </location>
</feature>
<feature type="transmembrane region" description="Helical" evidence="7">
    <location>
        <begin position="276"/>
        <end position="295"/>
    </location>
</feature>
<feature type="transmembrane region" description="Helical" evidence="7">
    <location>
        <begin position="371"/>
        <end position="393"/>
    </location>
</feature>